<gene>
    <name evidence="2" type="ORF">VTL71DRAFT_10722</name>
</gene>
<feature type="signal peptide" evidence="1">
    <location>
        <begin position="1"/>
        <end position="19"/>
    </location>
</feature>
<evidence type="ECO:0000313" key="2">
    <source>
        <dbReference type="EMBL" id="KAL2073398.1"/>
    </source>
</evidence>
<feature type="chain" id="PRO_5047011877" evidence="1">
    <location>
        <begin position="20"/>
        <end position="199"/>
    </location>
</feature>
<proteinExistence type="predicted"/>
<accession>A0ABR4CTT4</accession>
<keyword evidence="3" id="KW-1185">Reference proteome</keyword>
<dbReference type="Proteomes" id="UP001595075">
    <property type="component" value="Unassembled WGS sequence"/>
</dbReference>
<protein>
    <submittedName>
        <fullName evidence="2">Uncharacterized protein</fullName>
    </submittedName>
</protein>
<comment type="caution">
    <text evidence="2">The sequence shown here is derived from an EMBL/GenBank/DDBJ whole genome shotgun (WGS) entry which is preliminary data.</text>
</comment>
<evidence type="ECO:0000256" key="1">
    <source>
        <dbReference type="SAM" id="SignalP"/>
    </source>
</evidence>
<keyword evidence="1" id="KW-0732">Signal</keyword>
<reference evidence="2 3" key="1">
    <citation type="journal article" date="2024" name="Commun. Biol.">
        <title>Comparative genomic analysis of thermophilic fungi reveals convergent evolutionary adaptations and gene losses.</title>
        <authorList>
            <person name="Steindorff A.S."/>
            <person name="Aguilar-Pontes M.V."/>
            <person name="Robinson A.J."/>
            <person name="Andreopoulos B."/>
            <person name="LaButti K."/>
            <person name="Kuo A."/>
            <person name="Mondo S."/>
            <person name="Riley R."/>
            <person name="Otillar R."/>
            <person name="Haridas S."/>
            <person name="Lipzen A."/>
            <person name="Grimwood J."/>
            <person name="Schmutz J."/>
            <person name="Clum A."/>
            <person name="Reid I.D."/>
            <person name="Moisan M.C."/>
            <person name="Butler G."/>
            <person name="Nguyen T.T.M."/>
            <person name="Dewar K."/>
            <person name="Conant G."/>
            <person name="Drula E."/>
            <person name="Henrissat B."/>
            <person name="Hansel C."/>
            <person name="Singer S."/>
            <person name="Hutchinson M.I."/>
            <person name="de Vries R.P."/>
            <person name="Natvig D.O."/>
            <person name="Powell A.J."/>
            <person name="Tsang A."/>
            <person name="Grigoriev I.V."/>
        </authorList>
    </citation>
    <scope>NUCLEOTIDE SEQUENCE [LARGE SCALE GENOMIC DNA]</scope>
    <source>
        <strain evidence="2 3">CBS 494.80</strain>
    </source>
</reference>
<evidence type="ECO:0000313" key="3">
    <source>
        <dbReference type="Proteomes" id="UP001595075"/>
    </source>
</evidence>
<organism evidence="2 3">
    <name type="scientific">Oculimacula yallundae</name>
    <dbReference type="NCBI Taxonomy" id="86028"/>
    <lineage>
        <taxon>Eukaryota</taxon>
        <taxon>Fungi</taxon>
        <taxon>Dikarya</taxon>
        <taxon>Ascomycota</taxon>
        <taxon>Pezizomycotina</taxon>
        <taxon>Leotiomycetes</taxon>
        <taxon>Helotiales</taxon>
        <taxon>Ploettnerulaceae</taxon>
        <taxon>Oculimacula</taxon>
    </lineage>
</organism>
<dbReference type="EMBL" id="JAZHXI010000003">
    <property type="protein sequence ID" value="KAL2073398.1"/>
    <property type="molecule type" value="Genomic_DNA"/>
</dbReference>
<name>A0ABR4CTT4_9HELO</name>
<sequence length="199" mass="21214">MKLNHLITFLVLHLGLVAGTPVDLSDTSAVEMRGLEARYLTKVRDTGAYCWAVSSGVLSNPGYAASLINLHIQMFANFNAPGNIKPGEYKFTSTRNLGVIWTGKVIVIATTSAFTIADAVNDLYESLRLGGGAISARGGTAATRSVSSANVGAFIEMISMVNGGKSYSQLKRDEGELEARASCENGNKEYADCCSYEID</sequence>